<name>A0ABQ4JXZ0_SALAC</name>
<protein>
    <recommendedName>
        <fullName evidence="4">Ring-1,2-phenylacetyl-CoA epoxidase subunit PaaA</fullName>
    </recommendedName>
</protein>
<dbReference type="SUPFAM" id="SSF47240">
    <property type="entry name" value="Ferritin-like"/>
    <property type="match status" value="1"/>
</dbReference>
<dbReference type="EMBL" id="BOQM01000030">
    <property type="protein sequence ID" value="GIM86996.1"/>
    <property type="molecule type" value="Genomic_DNA"/>
</dbReference>
<dbReference type="Gene3D" id="1.20.1260.10">
    <property type="match status" value="1"/>
</dbReference>
<proteinExistence type="predicted"/>
<dbReference type="PANTHER" id="PTHR30458:SF2">
    <property type="entry name" value="1,2-PHENYLACETYL-COA EPOXIDASE, SUBUNIT A"/>
    <property type="match status" value="1"/>
</dbReference>
<keyword evidence="3" id="KW-1185">Reference proteome</keyword>
<dbReference type="PANTHER" id="PTHR30458">
    <property type="entry name" value="PHENYLACETIC ACID DEGRADATION PROTEIN PAA"/>
    <property type="match status" value="1"/>
</dbReference>
<evidence type="ECO:0000313" key="3">
    <source>
        <dbReference type="Proteomes" id="UP000677457"/>
    </source>
</evidence>
<reference evidence="2 3" key="1">
    <citation type="submission" date="2021-03" db="EMBL/GenBank/DDBJ databases">
        <title>Whole genome shotgun sequence of Salinispora arenicola NBRC 105043.</title>
        <authorList>
            <person name="Komaki H."/>
            <person name="Tamura T."/>
        </authorList>
    </citation>
    <scope>NUCLEOTIDE SEQUENCE [LARGE SCALE GENOMIC DNA]</scope>
    <source>
        <strain evidence="2 3">NBRC 105043</strain>
    </source>
</reference>
<comment type="caution">
    <text evidence="2">The sequence shown here is derived from an EMBL/GenBank/DDBJ whole genome shotgun (WGS) entry which is preliminary data.</text>
</comment>
<sequence length="457" mass="51028">MSGPGAAVRVDRDRGGGRLGNETIAGSGSVRPPKSTSGFAPRRDSLTSKACHKRWELQRCVLSARIYWRSVTQITVNAWRVRMAFVSAGNLLHPLEIGVLSCNTWAMYGNDFPVDDTSGGLLGEVEAAETALREAAERGRHGTAGADPTAYFTEVIDADQKVEPRDWMPEAYRRTLIRQIAQHAHSEIIGMQPEGNWITRAPSLKRKAILLAKVQDEAGHGLYLYAAAETLGVSRDDLVDLLLTGRQKYSSIFNYPTLSWADMGTIGWLVDGAAIVNQVPLCRCSYGPYARAMIRICKEESFHQRQGYEILYTLAHGTPAQREMAQDSVNRWWYPSLAMFGPPDQDSTHSAQSMAWKIKRFTNDELRQRFVDMCVGQAEALGLTLPDPALRWNDERGAYDFTQPDYEELLRVIKGEGPCNRQRMEHRRQAHQEGAWVRAAAAAYAAKQANKKEKVAT</sequence>
<dbReference type="Proteomes" id="UP000677457">
    <property type="component" value="Unassembled WGS sequence"/>
</dbReference>
<accession>A0ABQ4JXZ0</accession>
<evidence type="ECO:0000313" key="2">
    <source>
        <dbReference type="EMBL" id="GIM86996.1"/>
    </source>
</evidence>
<dbReference type="InterPro" id="IPR007814">
    <property type="entry name" value="PaaA_PaaC"/>
</dbReference>
<dbReference type="InterPro" id="IPR011881">
    <property type="entry name" value="PaaA"/>
</dbReference>
<evidence type="ECO:0008006" key="4">
    <source>
        <dbReference type="Google" id="ProtNLM"/>
    </source>
</evidence>
<dbReference type="NCBIfam" id="TIGR02156">
    <property type="entry name" value="PA_CoA_Oxy1"/>
    <property type="match status" value="1"/>
</dbReference>
<organism evidence="2 3">
    <name type="scientific">Salinispora arenicola</name>
    <dbReference type="NCBI Taxonomy" id="168697"/>
    <lineage>
        <taxon>Bacteria</taxon>
        <taxon>Bacillati</taxon>
        <taxon>Actinomycetota</taxon>
        <taxon>Actinomycetes</taxon>
        <taxon>Micromonosporales</taxon>
        <taxon>Micromonosporaceae</taxon>
        <taxon>Salinispora</taxon>
    </lineage>
</organism>
<dbReference type="InterPro" id="IPR012347">
    <property type="entry name" value="Ferritin-like"/>
</dbReference>
<evidence type="ECO:0000256" key="1">
    <source>
        <dbReference type="SAM" id="MobiDB-lite"/>
    </source>
</evidence>
<dbReference type="InterPro" id="IPR009078">
    <property type="entry name" value="Ferritin-like_SF"/>
</dbReference>
<dbReference type="InterPro" id="IPR052703">
    <property type="entry name" value="Aromatic_CoA_ox/epox"/>
</dbReference>
<dbReference type="Pfam" id="PF05138">
    <property type="entry name" value="PaaA_PaaC"/>
    <property type="match status" value="1"/>
</dbReference>
<gene>
    <name evidence="2" type="ORF">Sar04_37320</name>
</gene>
<feature type="region of interest" description="Disordered" evidence="1">
    <location>
        <begin position="1"/>
        <end position="45"/>
    </location>
</feature>